<evidence type="ECO:0000313" key="3">
    <source>
        <dbReference type="Proteomes" id="UP000500741"/>
    </source>
</evidence>
<keyword evidence="3" id="KW-1185">Reference proteome</keyword>
<protein>
    <submittedName>
        <fullName evidence="2">Uncharacterized protein</fullName>
    </submittedName>
</protein>
<dbReference type="EMBL" id="CP049888">
    <property type="protein sequence ID" value="QIL50713.1"/>
    <property type="molecule type" value="Genomic_DNA"/>
</dbReference>
<proteinExistence type="predicted"/>
<dbReference type="KEGG" id="wco:G7084_04910"/>
<organism evidence="2 3">
    <name type="scientific">Weissella coleopterorum</name>
    <dbReference type="NCBI Taxonomy" id="2714949"/>
    <lineage>
        <taxon>Bacteria</taxon>
        <taxon>Bacillati</taxon>
        <taxon>Bacillota</taxon>
        <taxon>Bacilli</taxon>
        <taxon>Lactobacillales</taxon>
        <taxon>Lactobacillaceae</taxon>
        <taxon>Weissella</taxon>
    </lineage>
</organism>
<evidence type="ECO:0000256" key="1">
    <source>
        <dbReference type="SAM" id="MobiDB-lite"/>
    </source>
</evidence>
<reference evidence="2 3" key="1">
    <citation type="submission" date="2020-03" db="EMBL/GenBank/DDBJ databases">
        <title>Weissella sp. nov., isolated from Cybister lewisianus.</title>
        <authorList>
            <person name="Hyun D.-W."/>
            <person name="Bae J.-W."/>
        </authorList>
    </citation>
    <scope>NUCLEOTIDE SEQUENCE [LARGE SCALE GENOMIC DNA]</scope>
    <source>
        <strain evidence="2 3">HDW19</strain>
    </source>
</reference>
<feature type="compositionally biased region" description="Basic and acidic residues" evidence="1">
    <location>
        <begin position="101"/>
        <end position="113"/>
    </location>
</feature>
<sequence>MPKKHQQNWIKLGNVADKDTEALSFVEQWVQHNTDLQVLNRYEITKSELLPPKHSAKSALAYVVHWRKALQQYKGRWQWREVSSYVFIEVGAITAAPVVKPERDENEPKKEPDSAFSPKIKAEKNAVKKSSPVPKQDGRSKTNQQNKSNTHKLNSPQLRSNVHPQNENLDKAMHKSQHPKKSIDKKTKPVKSQPLMTSEPVILHGLEQNKTKLYVRRPLLRQK</sequence>
<dbReference type="RefSeq" id="WP_166010584.1">
    <property type="nucleotide sequence ID" value="NZ_CP049888.1"/>
</dbReference>
<accession>A0A6G8B0R0</accession>
<evidence type="ECO:0000313" key="2">
    <source>
        <dbReference type="EMBL" id="QIL50713.1"/>
    </source>
</evidence>
<dbReference type="Proteomes" id="UP000500741">
    <property type="component" value="Chromosome"/>
</dbReference>
<dbReference type="AlphaFoldDB" id="A0A6G8B0R0"/>
<feature type="compositionally biased region" description="Polar residues" evidence="1">
    <location>
        <begin position="141"/>
        <end position="167"/>
    </location>
</feature>
<feature type="region of interest" description="Disordered" evidence="1">
    <location>
        <begin position="101"/>
        <end position="203"/>
    </location>
</feature>
<gene>
    <name evidence="2" type="ORF">G7084_04910</name>
</gene>
<name>A0A6G8B0R0_9LACO</name>